<dbReference type="EMBL" id="DQ128157">
    <property type="protein sequence ID" value="ABB02360.1"/>
    <property type="molecule type" value="Genomic_DNA"/>
</dbReference>
<reference evidence="1" key="1">
    <citation type="submission" date="2005-07" db="EMBL/GenBank/DDBJ databases">
        <title>Evolution of genetic elements in Euglena species.</title>
        <authorList>
            <person name="Sheveleva E.V."/>
            <person name="De Armond R.L."/>
            <person name="Perkumas K.M."/>
            <person name="Giordani N.V."/>
            <person name="Hallick R.B."/>
        </authorList>
    </citation>
    <scope>NUCLEOTIDE SEQUENCE</scope>
</reference>
<evidence type="ECO:0000313" key="1">
    <source>
        <dbReference type="EMBL" id="ABB02360.1"/>
    </source>
</evidence>
<gene>
    <name evidence="1" type="primary">mat5</name>
</gene>
<accession>Q0R3L1</accession>
<geneLocation type="chloroplast" evidence="1"/>
<sequence length="323" mass="37036">MNLTNTKHKVLKRVILPGLDLLSLKSLNNLLTPSSVLIPLFFSSVLAQISDDLKSVLEFKEIQNLISVKLYSKVLLTSLTVFSLTLFQSIAKTLGYELESLSVLNVSERLDFLDNIHKKLLNGNYKPKLYSNTSFLQDPVLLSSHRIALSLQSRSLMTSVPIFSPHSLVVGLSVKEISLFFLLVSAKFFWKTLDLDEDEFDYLLRKDTFLLLFKLNLNNIFLKLSTNEDYLKILIYLEIFSLVQFPLKLSFFEDQVLLKSSNNLTLLERELGFLHRPIPNGSVDFLVAENEYNIDNLLRVAIDQRKLSKLRVKRMLTRLGKGF</sequence>
<proteinExistence type="predicted"/>
<dbReference type="AlphaFoldDB" id="Q0R3L1"/>
<name>Q0R3L1_9EUGL</name>
<organism evidence="1">
    <name type="scientific">Lepocinclis spirogyroides</name>
    <dbReference type="NCBI Taxonomy" id="298306"/>
    <lineage>
        <taxon>Eukaryota</taxon>
        <taxon>Discoba</taxon>
        <taxon>Euglenozoa</taxon>
        <taxon>Euglenida</taxon>
        <taxon>Spirocuta</taxon>
        <taxon>Euglenophyceae</taxon>
        <taxon>Euglenales</taxon>
        <taxon>Phacaceae</taxon>
        <taxon>Lepocinclis</taxon>
    </lineage>
</organism>
<keyword evidence="1" id="KW-0934">Plastid</keyword>
<protein>
    <submittedName>
        <fullName evidence="1">Maturase</fullName>
    </submittedName>
</protein>
<keyword evidence="1" id="KW-0150">Chloroplast</keyword>